<keyword evidence="2" id="KW-0479">Metal-binding</keyword>
<dbReference type="AlphaFoldDB" id="A0A7W6A149"/>
<dbReference type="PROSITE" id="PS00086">
    <property type="entry name" value="CYTOCHROME_P450"/>
    <property type="match status" value="1"/>
</dbReference>
<dbReference type="PANTHER" id="PTHR46696:SF6">
    <property type="entry name" value="P450, PUTATIVE (EUROFUNG)-RELATED"/>
    <property type="match status" value="1"/>
</dbReference>
<dbReference type="InterPro" id="IPR036396">
    <property type="entry name" value="Cyt_P450_sf"/>
</dbReference>
<dbReference type="GO" id="GO:0004497">
    <property type="term" value="F:monooxygenase activity"/>
    <property type="evidence" value="ECO:0007669"/>
    <property type="project" value="UniProtKB-KW"/>
</dbReference>
<keyword evidence="2" id="KW-0408">Iron</keyword>
<sequence length="420" mass="47106">MNTQFGSKANPIAFDHESPEHADNWVAEFRDMREKCPVGWTEHHGGFWVATSYAAVVDMARDTGSFSSHKSFDPQTGTGSGGITIPFTPIPRGLPVESDPPEWNALRGFINRRFAPKAVEAFRDDARLYATALLNRVIETGEMDLVNDFTGPVPAMVTMKMMGLPLSEWREFADPLHAMVFTPKEAPEYASVVAGVEWIFRRCAEEFVRYKDQPEEDNLLSFFAHQQVDGRKLSLDEVLSLANNIIIGGVDTTTALTTHALAYLADHPEAKARLMADPSLIPFAREEFLRFFTPIHCLARNVTQDTAINGQDLEQGDRVMLAWAAANRDPEIFEKPDEVQFDRSSNRHLAFGSGIHRCIGSSFARMMFEEMIAQMFARIPEWEVDRAASQRYRSVGTINGWESMPIHFAPGSRVACSLEI</sequence>
<dbReference type="SUPFAM" id="SSF48264">
    <property type="entry name" value="Cytochrome P450"/>
    <property type="match status" value="1"/>
</dbReference>
<reference evidence="3 4" key="1">
    <citation type="submission" date="2020-08" db="EMBL/GenBank/DDBJ databases">
        <title>Genomic Encyclopedia of Type Strains, Phase IV (KMG-IV): sequencing the most valuable type-strain genomes for metagenomic binning, comparative biology and taxonomic classification.</title>
        <authorList>
            <person name="Goeker M."/>
        </authorList>
    </citation>
    <scope>NUCLEOTIDE SEQUENCE [LARGE SCALE GENOMIC DNA]</scope>
    <source>
        <strain evidence="3 4">DSM 14552</strain>
    </source>
</reference>
<keyword evidence="4" id="KW-1185">Reference proteome</keyword>
<dbReference type="EMBL" id="JACICY010000010">
    <property type="protein sequence ID" value="MBB3862117.1"/>
    <property type="molecule type" value="Genomic_DNA"/>
</dbReference>
<dbReference type="GO" id="GO:0020037">
    <property type="term" value="F:heme binding"/>
    <property type="evidence" value="ECO:0007669"/>
    <property type="project" value="InterPro"/>
</dbReference>
<dbReference type="PRINTS" id="PR00359">
    <property type="entry name" value="BP450"/>
</dbReference>
<dbReference type="InterPro" id="IPR002397">
    <property type="entry name" value="Cyt_P450_B"/>
</dbReference>
<evidence type="ECO:0000313" key="3">
    <source>
        <dbReference type="EMBL" id="MBB3862117.1"/>
    </source>
</evidence>
<dbReference type="InterPro" id="IPR017972">
    <property type="entry name" value="Cyt_P450_CS"/>
</dbReference>
<dbReference type="GO" id="GO:0016705">
    <property type="term" value="F:oxidoreductase activity, acting on paired donors, with incorporation or reduction of molecular oxygen"/>
    <property type="evidence" value="ECO:0007669"/>
    <property type="project" value="InterPro"/>
</dbReference>
<dbReference type="InterPro" id="IPR001128">
    <property type="entry name" value="Cyt_P450"/>
</dbReference>
<comment type="similarity">
    <text evidence="1 2">Belongs to the cytochrome P450 family.</text>
</comment>
<evidence type="ECO:0000313" key="4">
    <source>
        <dbReference type="Proteomes" id="UP000562395"/>
    </source>
</evidence>
<comment type="caution">
    <text evidence="3">The sequence shown here is derived from an EMBL/GenBank/DDBJ whole genome shotgun (WGS) entry which is preliminary data.</text>
</comment>
<protein>
    <submittedName>
        <fullName evidence="3">Cytochrome P450</fullName>
    </submittedName>
</protein>
<dbReference type="RefSeq" id="WP_183614611.1">
    <property type="nucleotide sequence ID" value="NZ_JACICY010000010.1"/>
</dbReference>
<dbReference type="GO" id="GO:0005506">
    <property type="term" value="F:iron ion binding"/>
    <property type="evidence" value="ECO:0007669"/>
    <property type="project" value="InterPro"/>
</dbReference>
<keyword evidence="2" id="KW-0560">Oxidoreductase</keyword>
<evidence type="ECO:0000256" key="2">
    <source>
        <dbReference type="RuleBase" id="RU000461"/>
    </source>
</evidence>
<dbReference type="Pfam" id="PF00067">
    <property type="entry name" value="p450"/>
    <property type="match status" value="1"/>
</dbReference>
<organism evidence="3 4">
    <name type="scientific">Novosphingobium hassiacum</name>
    <dbReference type="NCBI Taxonomy" id="173676"/>
    <lineage>
        <taxon>Bacteria</taxon>
        <taxon>Pseudomonadati</taxon>
        <taxon>Pseudomonadota</taxon>
        <taxon>Alphaproteobacteria</taxon>
        <taxon>Sphingomonadales</taxon>
        <taxon>Sphingomonadaceae</taxon>
        <taxon>Novosphingobium</taxon>
    </lineage>
</organism>
<name>A0A7W6A149_9SPHN</name>
<keyword evidence="2" id="KW-0349">Heme</keyword>
<gene>
    <name evidence="3" type="ORF">GGQ88_003415</name>
</gene>
<accession>A0A7W6A149</accession>
<dbReference type="Gene3D" id="1.10.630.10">
    <property type="entry name" value="Cytochrome P450"/>
    <property type="match status" value="1"/>
</dbReference>
<keyword evidence="2" id="KW-0503">Monooxygenase</keyword>
<dbReference type="Proteomes" id="UP000562395">
    <property type="component" value="Unassembled WGS sequence"/>
</dbReference>
<evidence type="ECO:0000256" key="1">
    <source>
        <dbReference type="ARBA" id="ARBA00010617"/>
    </source>
</evidence>
<proteinExistence type="inferred from homology"/>
<dbReference type="PANTHER" id="PTHR46696">
    <property type="entry name" value="P450, PUTATIVE (EUROFUNG)-RELATED"/>
    <property type="match status" value="1"/>
</dbReference>